<name>A0A6C0DNT6_9ZZZZ</name>
<dbReference type="EMBL" id="MN739648">
    <property type="protein sequence ID" value="QHT18141.1"/>
    <property type="molecule type" value="Genomic_DNA"/>
</dbReference>
<sequence length="75" mass="8913">MEIQLGEDSSPSIQMSKRQFKKMMFLYNALDEGWTVKKSQDAYIFTKKHENRREIFQENYLETFLATNFKNALGP</sequence>
<protein>
    <submittedName>
        <fullName evidence="1">Uncharacterized protein</fullName>
    </submittedName>
</protein>
<organism evidence="1">
    <name type="scientific">viral metagenome</name>
    <dbReference type="NCBI Taxonomy" id="1070528"/>
    <lineage>
        <taxon>unclassified sequences</taxon>
        <taxon>metagenomes</taxon>
        <taxon>organismal metagenomes</taxon>
    </lineage>
</organism>
<accession>A0A6C0DNT6</accession>
<proteinExistence type="predicted"/>
<evidence type="ECO:0000313" key="1">
    <source>
        <dbReference type="EMBL" id="QHT18141.1"/>
    </source>
</evidence>
<reference evidence="1" key="1">
    <citation type="journal article" date="2020" name="Nature">
        <title>Giant virus diversity and host interactions through global metagenomics.</title>
        <authorList>
            <person name="Schulz F."/>
            <person name="Roux S."/>
            <person name="Paez-Espino D."/>
            <person name="Jungbluth S."/>
            <person name="Walsh D.A."/>
            <person name="Denef V.J."/>
            <person name="McMahon K.D."/>
            <person name="Konstantinidis K.T."/>
            <person name="Eloe-Fadrosh E.A."/>
            <person name="Kyrpides N.C."/>
            <person name="Woyke T."/>
        </authorList>
    </citation>
    <scope>NUCLEOTIDE SEQUENCE</scope>
    <source>
        <strain evidence="1">GVMAG-M-3300023174-3</strain>
    </source>
</reference>
<dbReference type="AlphaFoldDB" id="A0A6C0DNT6"/>